<comment type="caution">
    <text evidence="2">The sequence shown here is derived from an EMBL/GenBank/DDBJ whole genome shotgun (WGS) entry which is preliminary data.</text>
</comment>
<gene>
    <name evidence="2" type="ORF">DYB31_016100</name>
</gene>
<accession>A0A397F8P5</accession>
<name>A0A397F8P5_APHAT</name>
<protein>
    <submittedName>
        <fullName evidence="2">Uncharacterized protein</fullName>
    </submittedName>
</protein>
<feature type="region of interest" description="Disordered" evidence="1">
    <location>
        <begin position="1"/>
        <end position="20"/>
    </location>
</feature>
<dbReference type="AlphaFoldDB" id="A0A397F8P5"/>
<reference evidence="2 3" key="1">
    <citation type="submission" date="2018-08" db="EMBL/GenBank/DDBJ databases">
        <title>Aphanomyces genome sequencing and annotation.</title>
        <authorList>
            <person name="Minardi D."/>
            <person name="Oidtmann B."/>
            <person name="Van Der Giezen M."/>
            <person name="Studholme D.J."/>
        </authorList>
    </citation>
    <scope>NUCLEOTIDE SEQUENCE [LARGE SCALE GENOMIC DNA]</scope>
    <source>
        <strain evidence="2 3">197901</strain>
    </source>
</reference>
<organism evidence="2 3">
    <name type="scientific">Aphanomyces astaci</name>
    <name type="common">Crayfish plague agent</name>
    <dbReference type="NCBI Taxonomy" id="112090"/>
    <lineage>
        <taxon>Eukaryota</taxon>
        <taxon>Sar</taxon>
        <taxon>Stramenopiles</taxon>
        <taxon>Oomycota</taxon>
        <taxon>Saprolegniomycetes</taxon>
        <taxon>Saprolegniales</taxon>
        <taxon>Verrucalvaceae</taxon>
        <taxon>Aphanomyces</taxon>
    </lineage>
</organism>
<dbReference type="Proteomes" id="UP000266196">
    <property type="component" value="Unassembled WGS sequence"/>
</dbReference>
<feature type="compositionally biased region" description="Acidic residues" evidence="1">
    <location>
        <begin position="7"/>
        <end position="20"/>
    </location>
</feature>
<evidence type="ECO:0000256" key="1">
    <source>
        <dbReference type="SAM" id="MobiDB-lite"/>
    </source>
</evidence>
<dbReference type="EMBL" id="QUTE01009166">
    <property type="protein sequence ID" value="RHZ20424.1"/>
    <property type="molecule type" value="Genomic_DNA"/>
</dbReference>
<evidence type="ECO:0000313" key="2">
    <source>
        <dbReference type="EMBL" id="RHZ20424.1"/>
    </source>
</evidence>
<dbReference type="VEuPathDB" id="FungiDB:H257_05497"/>
<sequence>MGQCTCGEDDDEDEEEDDELPPAAAAISFPLGCAPVLLHLYAAGDTSIADMIAANVADEDSVRAVIFRLIAEDMVERSK</sequence>
<proteinExistence type="predicted"/>
<evidence type="ECO:0000313" key="3">
    <source>
        <dbReference type="Proteomes" id="UP000266196"/>
    </source>
</evidence>